<sequence>MAAVMTGRTMEMEISGEIDAPIYPFQHCPKTGFSSFSIFSMSFFLPRLRLGASRKPLNCRFTSSSSKTPKTPSRVYADPNLISSGLACVCYGAAWDCPLSRGNA</sequence>
<dbReference type="Proteomes" id="UP000233551">
    <property type="component" value="Unassembled WGS sequence"/>
</dbReference>
<name>A0A2I0JQ71_PUNGR</name>
<comment type="caution">
    <text evidence="1">The sequence shown here is derived from an EMBL/GenBank/DDBJ whole genome shotgun (WGS) entry which is preliminary data.</text>
</comment>
<gene>
    <name evidence="1" type="ORF">CRG98_021209</name>
</gene>
<protein>
    <submittedName>
        <fullName evidence="1">Uncharacterized protein</fullName>
    </submittedName>
</protein>
<evidence type="ECO:0000313" key="1">
    <source>
        <dbReference type="EMBL" id="PKI58391.1"/>
    </source>
</evidence>
<accession>A0A2I0JQ71</accession>
<dbReference type="AlphaFoldDB" id="A0A2I0JQ71"/>
<keyword evidence="2" id="KW-1185">Reference proteome</keyword>
<reference evidence="1 2" key="1">
    <citation type="submission" date="2017-11" db="EMBL/GenBank/DDBJ databases">
        <title>De-novo sequencing of pomegranate (Punica granatum L.) genome.</title>
        <authorList>
            <person name="Akparov Z."/>
            <person name="Amiraslanov A."/>
            <person name="Hajiyeva S."/>
            <person name="Abbasov M."/>
            <person name="Kaur K."/>
            <person name="Hamwieh A."/>
            <person name="Solovyev V."/>
            <person name="Salamov A."/>
            <person name="Braich B."/>
            <person name="Kosarev P."/>
            <person name="Mahmoud A."/>
            <person name="Hajiyev E."/>
            <person name="Babayeva S."/>
            <person name="Izzatullayeva V."/>
            <person name="Mammadov A."/>
            <person name="Mammadov A."/>
            <person name="Sharifova S."/>
            <person name="Ojaghi J."/>
            <person name="Eynullazada K."/>
            <person name="Bayramov B."/>
            <person name="Abdulazimova A."/>
            <person name="Shahmuradov I."/>
        </authorList>
    </citation>
    <scope>NUCLEOTIDE SEQUENCE [LARGE SCALE GENOMIC DNA]</scope>
    <source>
        <strain evidence="2">cv. AG2017</strain>
        <tissue evidence="1">Leaf</tissue>
    </source>
</reference>
<dbReference type="EMBL" id="PGOL01001394">
    <property type="protein sequence ID" value="PKI58391.1"/>
    <property type="molecule type" value="Genomic_DNA"/>
</dbReference>
<proteinExistence type="predicted"/>
<organism evidence="1 2">
    <name type="scientific">Punica granatum</name>
    <name type="common">Pomegranate</name>
    <dbReference type="NCBI Taxonomy" id="22663"/>
    <lineage>
        <taxon>Eukaryota</taxon>
        <taxon>Viridiplantae</taxon>
        <taxon>Streptophyta</taxon>
        <taxon>Embryophyta</taxon>
        <taxon>Tracheophyta</taxon>
        <taxon>Spermatophyta</taxon>
        <taxon>Magnoliopsida</taxon>
        <taxon>eudicotyledons</taxon>
        <taxon>Gunneridae</taxon>
        <taxon>Pentapetalae</taxon>
        <taxon>rosids</taxon>
        <taxon>malvids</taxon>
        <taxon>Myrtales</taxon>
        <taxon>Lythraceae</taxon>
        <taxon>Punica</taxon>
    </lineage>
</organism>
<evidence type="ECO:0000313" key="2">
    <source>
        <dbReference type="Proteomes" id="UP000233551"/>
    </source>
</evidence>